<name>A0ACC1SK52_9HYPO</name>
<protein>
    <submittedName>
        <fullName evidence="1">Uncharacterized protein</fullName>
    </submittedName>
</protein>
<evidence type="ECO:0000313" key="2">
    <source>
        <dbReference type="Proteomes" id="UP001148629"/>
    </source>
</evidence>
<sequence length="1287" mass="144324">MDPVSAFGLAASVAQFVAFTKGLISEGTEIYRSTTGLSSDVSTIESVYSQLHELGFALGTPANAVGEQCIKQVEVITELSRACQADCAQLLDIISSLKMDDGPRHKWKSFRAALKAHWKDGEISNHYHDEHLRTLRQLQAESERLRVDQTFRLEEIQHVLGQIQTVLETPQRRQPLSPNTIDEIGKQLSSLLITETDITKQHSILQSLTFEHRSARHAGITDAHIKTFQWLFKEDGVGEGTFLHWLKNGNGIFWVSGKPGSGKSTLMKYIADHPRTAHILSTWSYPKPTYIASHYFWSAGTNMQRSQQGLLQTLLYEIFRQCPDLLRVTCYQRWQETDPANLSQPWTLSQLRVVLKNVVDQENMPQKCCFFVDGLDEFTGDRQDLCQDLEDLSHSPNIKLCISSRPWNVFERNFGNDPARNLCIHELTHDDIWSYTELRLLHHPGWETLESEVAGAKSLIEQVTERAQGVFLWVFFVTKLLREGLEEYDSFSDLSLRLESFPSDLEPFFKHMLETVHPLHHERMSGVLAIAIKARSPLNPSAYHFHSLEYDSVDYALRMPVEVRDERLEKAQYQKTKRRLNGWCRGLLEVKRGRVDFLHRTVMDFLRTAEMSDFLRSKNREGFNANLSILRAYTAWIKTTPCDKEILRVGPGNYNDVPLTSRVREAMAYASELEDEAEDSTQAEIVLLDTIEAAICTMDRRARDGAFPISEGFNSNGAQLFFREHVVKQKLLKYLSHKIQEIDYFGEFEMTPPAMVIHSELWPDKEQLPWTDKCIKMLELLLENGENPNDQFEIYVKHGSYQATKMSAWAMLISWLIPGLVGEIGPKFIPTLCSDLLPLFLKHKADPNALVWRLRRSITEVEKSTYSSVWRDMVLASFQMQAGPDAESYLRVLDDFLNAGAKSELASFGTLQDGQLRPTIKETILEEFFQRLETNDTREFDVRLLADVADRLLPKVSKEMLMKDFVWKAVRDFFPLQLAGQLRDKYLPQGSQQREKYWPKIDGDLDATQNPAAASSSTASSESSFSFRSSSTGSSSSSDALPSDSSSSAGTSSTDSSSSSPVSTSPAESSSSSSQSTDSTSSDQTADFTSSTSSMDSSSSSTDQSTDSISSTSSTDSSLSESTSSSETTSSDSTSSSETTSSTESDTITTSACGTAPLTTVALANPTPLFDDGLDHDNDFISVDLPFTIGGTDQTTVWVSTNGVISLYNGTDAFNNVQPPTSDLPTVSYFPYWDDLYLKRSRGDTIVYEVGIGGGGQQAVFEWICGRAIGDSIFHFPLLFSRSFPRL</sequence>
<accession>A0ACC1SK52</accession>
<organism evidence="1 2">
    <name type="scientific">Fusarium decemcellulare</name>
    <dbReference type="NCBI Taxonomy" id="57161"/>
    <lineage>
        <taxon>Eukaryota</taxon>
        <taxon>Fungi</taxon>
        <taxon>Dikarya</taxon>
        <taxon>Ascomycota</taxon>
        <taxon>Pezizomycotina</taxon>
        <taxon>Sordariomycetes</taxon>
        <taxon>Hypocreomycetidae</taxon>
        <taxon>Hypocreales</taxon>
        <taxon>Nectriaceae</taxon>
        <taxon>Fusarium</taxon>
        <taxon>Fusarium decemcellulare species complex</taxon>
    </lineage>
</organism>
<gene>
    <name evidence="1" type="ORF">NM208_g4624</name>
</gene>
<reference evidence="1" key="1">
    <citation type="submission" date="2022-08" db="EMBL/GenBank/DDBJ databases">
        <title>Genome Sequence of Fusarium decemcellulare.</title>
        <authorList>
            <person name="Buettner E."/>
        </authorList>
    </citation>
    <scope>NUCLEOTIDE SEQUENCE</scope>
    <source>
        <strain evidence="1">Babe19</strain>
    </source>
</reference>
<proteinExistence type="predicted"/>
<comment type="caution">
    <text evidence="1">The sequence shown here is derived from an EMBL/GenBank/DDBJ whole genome shotgun (WGS) entry which is preliminary data.</text>
</comment>
<keyword evidence="2" id="KW-1185">Reference proteome</keyword>
<dbReference type="EMBL" id="JANRMS010000353">
    <property type="protein sequence ID" value="KAJ3541423.1"/>
    <property type="molecule type" value="Genomic_DNA"/>
</dbReference>
<evidence type="ECO:0000313" key="1">
    <source>
        <dbReference type="EMBL" id="KAJ3541423.1"/>
    </source>
</evidence>
<dbReference type="Proteomes" id="UP001148629">
    <property type="component" value="Unassembled WGS sequence"/>
</dbReference>